<feature type="domain" description="Asparagine synthetase" evidence="5">
    <location>
        <begin position="220"/>
        <end position="608"/>
    </location>
</feature>
<organism evidence="6 7">
    <name type="scientific">Streptomyces albospinus</name>
    <dbReference type="NCBI Taxonomy" id="285515"/>
    <lineage>
        <taxon>Bacteria</taxon>
        <taxon>Bacillati</taxon>
        <taxon>Actinomycetota</taxon>
        <taxon>Actinomycetes</taxon>
        <taxon>Kitasatosporales</taxon>
        <taxon>Streptomycetaceae</taxon>
        <taxon>Streptomyces</taxon>
    </lineage>
</organism>
<dbReference type="InterPro" id="IPR051786">
    <property type="entry name" value="ASN_synthetase/amidase"/>
</dbReference>
<name>A0ABQ2VRC3_9ACTN</name>
<dbReference type="Gene3D" id="3.40.50.620">
    <property type="entry name" value="HUPs"/>
    <property type="match status" value="2"/>
</dbReference>
<dbReference type="Pfam" id="PF00733">
    <property type="entry name" value="Asn_synthase"/>
    <property type="match status" value="1"/>
</dbReference>
<protein>
    <recommendedName>
        <fullName evidence="2">asparagine synthase (glutamine-hydrolyzing)</fullName>
        <ecNumber evidence="2">6.3.5.4</ecNumber>
    </recommendedName>
</protein>
<reference evidence="7" key="1">
    <citation type="journal article" date="2019" name="Int. J. Syst. Evol. Microbiol.">
        <title>The Global Catalogue of Microorganisms (GCM) 10K type strain sequencing project: providing services to taxonomists for standard genome sequencing and annotation.</title>
        <authorList>
            <consortium name="The Broad Institute Genomics Platform"/>
            <consortium name="The Broad Institute Genome Sequencing Center for Infectious Disease"/>
            <person name="Wu L."/>
            <person name="Ma J."/>
        </authorList>
    </citation>
    <scope>NUCLEOTIDE SEQUENCE [LARGE SCALE GENOMIC DNA]</scope>
    <source>
        <strain evidence="7">JCM 3399</strain>
    </source>
</reference>
<dbReference type="EMBL" id="BMRP01000089">
    <property type="protein sequence ID" value="GGV03782.1"/>
    <property type="molecule type" value="Genomic_DNA"/>
</dbReference>
<accession>A0ABQ2VRC3</accession>
<keyword evidence="3" id="KW-0061">Asparagine biosynthesis</keyword>
<proteinExistence type="predicted"/>
<dbReference type="InterPro" id="IPR001962">
    <property type="entry name" value="Asn_synthase"/>
</dbReference>
<dbReference type="InterPro" id="IPR014729">
    <property type="entry name" value="Rossmann-like_a/b/a_fold"/>
</dbReference>
<keyword evidence="3" id="KW-0028">Amino-acid biosynthesis</keyword>
<evidence type="ECO:0000256" key="1">
    <source>
        <dbReference type="ARBA" id="ARBA00005187"/>
    </source>
</evidence>
<dbReference type="PANTHER" id="PTHR43284:SF1">
    <property type="entry name" value="ASPARAGINE SYNTHETASE"/>
    <property type="match status" value="1"/>
</dbReference>
<dbReference type="Proteomes" id="UP000654471">
    <property type="component" value="Unassembled WGS sequence"/>
</dbReference>
<comment type="pathway">
    <text evidence="1">Amino-acid biosynthesis; L-asparagine biosynthesis; L-asparagine from L-aspartate (L-Gln route): step 1/1.</text>
</comment>
<evidence type="ECO:0000313" key="7">
    <source>
        <dbReference type="Proteomes" id="UP000654471"/>
    </source>
</evidence>
<evidence type="ECO:0000256" key="3">
    <source>
        <dbReference type="ARBA" id="ARBA00022888"/>
    </source>
</evidence>
<sequence length="636" mass="68037">MDFLVFPDHPATDRLAALLPRTPATRTVPHLSGRPWIVGHWRREELVTARLGPRCAVLLGTTSATPGELVRLLRRLRGLDDLSDLRHELPGSFFLLAYMGPRVRCQGTLSTVRRLHRTDLGGITVLGSRPQDLAALAREAAAAGLPGAPGTGAVDEEALAARLLAPAAPLPLALRTPWRSIHAVPPGHCASYDAHGRHREVRWWQPPEPDLPLPDAAEAVRETLGAAVHARTQSAALSADLSGGMDSTSLCFLAARDGAGLVTTAWESRDPANDDPLWSAHSAYRLGRVRQEGRHLSLPYTDAPTWYAPPTHPSHTDPAGPLTAVREAARLVHQAQLVARYGSRLHLSGIGGDELFDLRAVALNSLARSDFRAAARQARRTLRLGHRTLPATLVTLLGGRSYPRWLAAGADRIAPGARRETTGADWECVPAMPPWAHPDAVATVRRLLREAAAEAPEPFAALRAQHEVVRAAVRAGELVRGIDALTSAHGVAYEAPFLDDAVIEAALAVQLADRARTGCYKPVLSAAMRGIVPGTALGRGTKGEHSAEVYTGLRRHRRALSALCEDSRLAALGLIRPEALRPVLTSLQPHTDALRPLDPTLAAEYWLRSLPGAPPYGTVPAPAAGSRISAPAPEGA</sequence>
<keyword evidence="7" id="KW-1185">Reference proteome</keyword>
<gene>
    <name evidence="6" type="ORF">GCM10010211_83820</name>
</gene>
<evidence type="ECO:0000256" key="2">
    <source>
        <dbReference type="ARBA" id="ARBA00012737"/>
    </source>
</evidence>
<evidence type="ECO:0000256" key="4">
    <source>
        <dbReference type="ARBA" id="ARBA00048741"/>
    </source>
</evidence>
<dbReference type="SUPFAM" id="SSF52402">
    <property type="entry name" value="Adenine nucleotide alpha hydrolases-like"/>
    <property type="match status" value="1"/>
</dbReference>
<dbReference type="EC" id="6.3.5.4" evidence="2"/>
<evidence type="ECO:0000313" key="6">
    <source>
        <dbReference type="EMBL" id="GGV03782.1"/>
    </source>
</evidence>
<evidence type="ECO:0000259" key="5">
    <source>
        <dbReference type="Pfam" id="PF00733"/>
    </source>
</evidence>
<dbReference type="RefSeq" id="WP_189308627.1">
    <property type="nucleotide sequence ID" value="NZ_BMRP01000089.1"/>
</dbReference>
<comment type="catalytic activity">
    <reaction evidence="4">
        <text>L-aspartate + L-glutamine + ATP + H2O = L-asparagine + L-glutamate + AMP + diphosphate + H(+)</text>
        <dbReference type="Rhea" id="RHEA:12228"/>
        <dbReference type="ChEBI" id="CHEBI:15377"/>
        <dbReference type="ChEBI" id="CHEBI:15378"/>
        <dbReference type="ChEBI" id="CHEBI:29985"/>
        <dbReference type="ChEBI" id="CHEBI:29991"/>
        <dbReference type="ChEBI" id="CHEBI:30616"/>
        <dbReference type="ChEBI" id="CHEBI:33019"/>
        <dbReference type="ChEBI" id="CHEBI:58048"/>
        <dbReference type="ChEBI" id="CHEBI:58359"/>
        <dbReference type="ChEBI" id="CHEBI:456215"/>
        <dbReference type="EC" id="6.3.5.4"/>
    </reaction>
</comment>
<dbReference type="PANTHER" id="PTHR43284">
    <property type="entry name" value="ASPARAGINE SYNTHETASE (GLUTAMINE-HYDROLYZING)"/>
    <property type="match status" value="1"/>
</dbReference>
<comment type="caution">
    <text evidence="6">The sequence shown here is derived from an EMBL/GenBank/DDBJ whole genome shotgun (WGS) entry which is preliminary data.</text>
</comment>